<name>A0A562P2X2_9HYPH</name>
<dbReference type="Pfam" id="PF18029">
    <property type="entry name" value="Glyoxalase_6"/>
    <property type="match status" value="1"/>
</dbReference>
<feature type="domain" description="VOC" evidence="1">
    <location>
        <begin position="6"/>
        <end position="118"/>
    </location>
</feature>
<dbReference type="PANTHER" id="PTHR33993">
    <property type="entry name" value="GLYOXALASE-RELATED"/>
    <property type="match status" value="1"/>
</dbReference>
<dbReference type="InterPro" id="IPR037523">
    <property type="entry name" value="VOC_core"/>
</dbReference>
<dbReference type="AlphaFoldDB" id="A0A562P2X2"/>
<proteinExistence type="predicted"/>
<dbReference type="InterPro" id="IPR052164">
    <property type="entry name" value="Anthracycline_SecMetBiosynth"/>
</dbReference>
<accession>A0A562P2X2</accession>
<keyword evidence="3" id="KW-1185">Reference proteome</keyword>
<evidence type="ECO:0000313" key="3">
    <source>
        <dbReference type="Proteomes" id="UP000317122"/>
    </source>
</evidence>
<dbReference type="EMBL" id="VLKT01000011">
    <property type="protein sequence ID" value="TWI38818.1"/>
    <property type="molecule type" value="Genomic_DNA"/>
</dbReference>
<protein>
    <submittedName>
        <fullName evidence="2">Glyoxalase/bleomycin resistance protein/dioxygenase superfamily protein</fullName>
    </submittedName>
</protein>
<evidence type="ECO:0000313" key="2">
    <source>
        <dbReference type="EMBL" id="TWI38818.1"/>
    </source>
</evidence>
<reference evidence="2 3" key="1">
    <citation type="journal article" date="2015" name="Stand. Genomic Sci.">
        <title>Genomic Encyclopedia of Bacterial and Archaeal Type Strains, Phase III: the genomes of soil and plant-associated and newly described type strains.</title>
        <authorList>
            <person name="Whitman W.B."/>
            <person name="Woyke T."/>
            <person name="Klenk H.P."/>
            <person name="Zhou Y."/>
            <person name="Lilburn T.G."/>
            <person name="Beck B.J."/>
            <person name="De Vos P."/>
            <person name="Vandamme P."/>
            <person name="Eisen J.A."/>
            <person name="Garrity G."/>
            <person name="Hugenholtz P."/>
            <person name="Kyrpides N.C."/>
        </authorList>
    </citation>
    <scope>NUCLEOTIDE SEQUENCE [LARGE SCALE GENOMIC DNA]</scope>
    <source>
        <strain evidence="2 3">CGMCC 1.2546</strain>
    </source>
</reference>
<organism evidence="2 3">
    <name type="scientific">Mesorhizobium tianshanense</name>
    <dbReference type="NCBI Taxonomy" id="39844"/>
    <lineage>
        <taxon>Bacteria</taxon>
        <taxon>Pseudomonadati</taxon>
        <taxon>Pseudomonadota</taxon>
        <taxon>Alphaproteobacteria</taxon>
        <taxon>Hyphomicrobiales</taxon>
        <taxon>Phyllobacteriaceae</taxon>
        <taxon>Mesorhizobium</taxon>
    </lineage>
</organism>
<dbReference type="Gene3D" id="3.10.180.10">
    <property type="entry name" value="2,3-Dihydroxybiphenyl 1,2-Dioxygenase, domain 1"/>
    <property type="match status" value="1"/>
</dbReference>
<dbReference type="Proteomes" id="UP000317122">
    <property type="component" value="Unassembled WGS sequence"/>
</dbReference>
<dbReference type="PANTHER" id="PTHR33993:SF5">
    <property type="entry name" value="GLYOXALASE"/>
    <property type="match status" value="1"/>
</dbReference>
<evidence type="ECO:0000259" key="1">
    <source>
        <dbReference type="PROSITE" id="PS51819"/>
    </source>
</evidence>
<keyword evidence="2" id="KW-0560">Oxidoreductase</keyword>
<dbReference type="RefSeq" id="WP_145716789.1">
    <property type="nucleotide sequence ID" value="NZ_BSPF01000075.1"/>
</dbReference>
<dbReference type="InterPro" id="IPR041581">
    <property type="entry name" value="Glyoxalase_6"/>
</dbReference>
<keyword evidence="2" id="KW-0223">Dioxygenase</keyword>
<dbReference type="SUPFAM" id="SSF54593">
    <property type="entry name" value="Glyoxalase/Bleomycin resistance protein/Dihydroxybiphenyl dioxygenase"/>
    <property type="match status" value="1"/>
</dbReference>
<comment type="caution">
    <text evidence="2">The sequence shown here is derived from an EMBL/GenBank/DDBJ whole genome shotgun (WGS) entry which is preliminary data.</text>
</comment>
<dbReference type="GO" id="GO:0051213">
    <property type="term" value="F:dioxygenase activity"/>
    <property type="evidence" value="ECO:0007669"/>
    <property type="project" value="UniProtKB-KW"/>
</dbReference>
<sequence>MEKVLGIGGFFFRAKEPGALARWYADHLGVALPPESYDRSWEQQQGATVFAPFAATSDYLGRVDQQWMINFRVRDLQAMVAQLTAAGLEVEVGPEHYPNGRFARLADPEGNPIQLWHAEGADRD</sequence>
<gene>
    <name evidence="2" type="ORF">IQ26_02241</name>
</gene>
<dbReference type="PROSITE" id="PS51819">
    <property type="entry name" value="VOC"/>
    <property type="match status" value="1"/>
</dbReference>
<dbReference type="InterPro" id="IPR029068">
    <property type="entry name" value="Glyas_Bleomycin-R_OHBP_Dase"/>
</dbReference>
<dbReference type="OrthoDB" id="9799428at2"/>